<dbReference type="Proteomes" id="UP000005801">
    <property type="component" value="Unassembled WGS sequence"/>
</dbReference>
<reference evidence="2 3" key="1">
    <citation type="submission" date="2007-06" db="EMBL/GenBank/DDBJ databases">
        <authorList>
            <person name="Shimkets L."/>
            <person name="Ferriera S."/>
            <person name="Johnson J."/>
            <person name="Kravitz S."/>
            <person name="Beeson K."/>
            <person name="Sutton G."/>
            <person name="Rogers Y.-H."/>
            <person name="Friedman R."/>
            <person name="Frazier M."/>
            <person name="Venter J.C."/>
        </authorList>
    </citation>
    <scope>NUCLEOTIDE SEQUENCE [LARGE SCALE GENOMIC DNA]</scope>
    <source>
        <strain evidence="2 3">SIR-1</strain>
    </source>
</reference>
<feature type="compositionally biased region" description="Acidic residues" evidence="1">
    <location>
        <begin position="75"/>
        <end position="90"/>
    </location>
</feature>
<dbReference type="STRING" id="391625.PPSIR1_41204"/>
<feature type="region of interest" description="Disordered" evidence="1">
    <location>
        <begin position="1"/>
        <end position="98"/>
    </location>
</feature>
<proteinExistence type="predicted"/>
<protein>
    <submittedName>
        <fullName evidence="2">Uncharacterized protein</fullName>
    </submittedName>
</protein>
<accession>A6GFR8</accession>
<comment type="caution">
    <text evidence="2">The sequence shown here is derived from an EMBL/GenBank/DDBJ whole genome shotgun (WGS) entry which is preliminary data.</text>
</comment>
<dbReference type="SUPFAM" id="SSF101898">
    <property type="entry name" value="NHL repeat"/>
    <property type="match status" value="1"/>
</dbReference>
<name>A6GFR8_9BACT</name>
<evidence type="ECO:0000313" key="2">
    <source>
        <dbReference type="EMBL" id="EDM75265.1"/>
    </source>
</evidence>
<organism evidence="2 3">
    <name type="scientific">Plesiocystis pacifica SIR-1</name>
    <dbReference type="NCBI Taxonomy" id="391625"/>
    <lineage>
        <taxon>Bacteria</taxon>
        <taxon>Pseudomonadati</taxon>
        <taxon>Myxococcota</taxon>
        <taxon>Polyangia</taxon>
        <taxon>Nannocystales</taxon>
        <taxon>Nannocystaceae</taxon>
        <taxon>Plesiocystis</taxon>
    </lineage>
</organism>
<dbReference type="EMBL" id="ABCS01000097">
    <property type="protein sequence ID" value="EDM75265.1"/>
    <property type="molecule type" value="Genomic_DNA"/>
</dbReference>
<evidence type="ECO:0000256" key="1">
    <source>
        <dbReference type="SAM" id="MobiDB-lite"/>
    </source>
</evidence>
<gene>
    <name evidence="2" type="ORF">PPSIR1_41204</name>
</gene>
<dbReference type="OrthoDB" id="5378341at2"/>
<dbReference type="AlphaFoldDB" id="A6GFR8"/>
<evidence type="ECO:0000313" key="3">
    <source>
        <dbReference type="Proteomes" id="UP000005801"/>
    </source>
</evidence>
<dbReference type="eggNOG" id="COG4257">
    <property type="taxonomic scope" value="Bacteria"/>
</dbReference>
<dbReference type="InterPro" id="IPR011042">
    <property type="entry name" value="6-blade_b-propeller_TolB-like"/>
</dbReference>
<dbReference type="Gene3D" id="2.120.10.30">
    <property type="entry name" value="TolB, C-terminal domain"/>
    <property type="match status" value="1"/>
</dbReference>
<keyword evidence="3" id="KW-1185">Reference proteome</keyword>
<sequence length="456" mass="48619">MTLTAALALGACGDDGERGETFGDELGMSADESGAATGTAEDETGDSGSETETSAGESETTETTETESSGTEASADSEDSDTDTETDSETGDPCAPDGYPLVDRFIWIANSAEGTVSKINTEGGAELGRYIVRPDGGGSPSRTSVNRRGDVVVASRTGGVTAIHADVDDCVESNGIPGIQTSMGEGEILDWGTEECVAWHRPIPHPDNRPVAWTNGVFNEQTCDWEDLDVWTAWSDVLLGTAVVALLDGETGEIIQEVPIPDLPEAWPNWFGFYGAAVDSEDNVWLSQLQHGWLVKVRRDTFAYTGYPVPGPTGGYGMTVTDGYVWLCGRSTHRFNPGNATWISVEHFLETDPVHTGGCMGDGEGKLWRGAYNQLFAVDTDSLEVVEQIDVTQEGDNDIWGVAVDFDGFVWAVPRSGTRAYKVSPDADIVVQTVDGLVGAYTYSDMTGFALQNVGN</sequence>
<feature type="compositionally biased region" description="Low complexity" evidence="1">
    <location>
        <begin position="46"/>
        <end position="58"/>
    </location>
</feature>
<dbReference type="RefSeq" id="WP_006975558.1">
    <property type="nucleotide sequence ID" value="NZ_ABCS01000097.1"/>
</dbReference>